<dbReference type="EMBL" id="KV454480">
    <property type="protein sequence ID" value="ODV61000.1"/>
    <property type="molecule type" value="Genomic_DNA"/>
</dbReference>
<proteinExistence type="predicted"/>
<dbReference type="InParanoid" id="A0A1D2VHG8"/>
<dbReference type="GeneID" id="30968046"/>
<evidence type="ECO:0000313" key="1">
    <source>
        <dbReference type="EMBL" id="ODV61000.1"/>
    </source>
</evidence>
<sequence length="121" mass="13463">MPKLVNQTMIGDASDLCLKIGYIISANGYQVDTFNIGSLVATSQCRHEETNFFCIGPSFAAVKRRILFIDVDAHDAAGAIGESCPLLSMRTLNQQRLIQTIYQKISPKMDDEYSNVRSNEE</sequence>
<name>A0A1D2VHG8_9ASCO</name>
<organism evidence="1 2">
    <name type="scientific">Ascoidea rubescens DSM 1968</name>
    <dbReference type="NCBI Taxonomy" id="1344418"/>
    <lineage>
        <taxon>Eukaryota</taxon>
        <taxon>Fungi</taxon>
        <taxon>Dikarya</taxon>
        <taxon>Ascomycota</taxon>
        <taxon>Saccharomycotina</taxon>
        <taxon>Saccharomycetes</taxon>
        <taxon>Ascoideaceae</taxon>
        <taxon>Ascoidea</taxon>
    </lineage>
</organism>
<reference evidence="2" key="1">
    <citation type="submission" date="2016-05" db="EMBL/GenBank/DDBJ databases">
        <title>Comparative genomics of biotechnologically important yeasts.</title>
        <authorList>
            <consortium name="DOE Joint Genome Institute"/>
            <person name="Riley R."/>
            <person name="Haridas S."/>
            <person name="Wolfe K.H."/>
            <person name="Lopes M.R."/>
            <person name="Hittinger C.T."/>
            <person name="Goker M."/>
            <person name="Salamov A."/>
            <person name="Wisecaver J."/>
            <person name="Long T.M."/>
            <person name="Aerts A.L."/>
            <person name="Barry K."/>
            <person name="Choi C."/>
            <person name="Clum A."/>
            <person name="Coughlan A.Y."/>
            <person name="Deshpande S."/>
            <person name="Douglass A.P."/>
            <person name="Hanson S.J."/>
            <person name="Klenk H.-P."/>
            <person name="Labutti K."/>
            <person name="Lapidus A."/>
            <person name="Lindquist E."/>
            <person name="Lipzen A."/>
            <person name="Meier-Kolthoff J.P."/>
            <person name="Ohm R.A."/>
            <person name="Otillar R.P."/>
            <person name="Pangilinan J."/>
            <person name="Peng Y."/>
            <person name="Rokas A."/>
            <person name="Rosa C.A."/>
            <person name="Scheuner C."/>
            <person name="Sibirny A.A."/>
            <person name="Slot J.C."/>
            <person name="Stielow J.B."/>
            <person name="Sun H."/>
            <person name="Kurtzman C.P."/>
            <person name="Blackwell M."/>
            <person name="Grigoriev I.V."/>
            <person name="Jeffries T.W."/>
        </authorList>
    </citation>
    <scope>NUCLEOTIDE SEQUENCE [LARGE SCALE GENOMIC DNA]</scope>
    <source>
        <strain evidence="2">DSM 1968</strain>
    </source>
</reference>
<dbReference type="Proteomes" id="UP000095038">
    <property type="component" value="Unassembled WGS sequence"/>
</dbReference>
<evidence type="ECO:0000313" key="2">
    <source>
        <dbReference type="Proteomes" id="UP000095038"/>
    </source>
</evidence>
<keyword evidence="2" id="KW-1185">Reference proteome</keyword>
<dbReference type="RefSeq" id="XP_020047307.1">
    <property type="nucleotide sequence ID" value="XM_020194410.1"/>
</dbReference>
<dbReference type="AlphaFoldDB" id="A0A1D2VHG8"/>
<protein>
    <submittedName>
        <fullName evidence="1">Uncharacterized protein</fullName>
    </submittedName>
</protein>
<accession>A0A1D2VHG8</accession>
<gene>
    <name evidence="1" type="ORF">ASCRUDRAFT_7973</name>
</gene>